<feature type="compositionally biased region" description="Basic and acidic residues" evidence="1">
    <location>
        <begin position="90"/>
        <end position="116"/>
    </location>
</feature>
<dbReference type="EMBL" id="BMAT01008485">
    <property type="protein sequence ID" value="GFR86276.1"/>
    <property type="molecule type" value="Genomic_DNA"/>
</dbReference>
<organism evidence="2 3">
    <name type="scientific">Elysia marginata</name>
    <dbReference type="NCBI Taxonomy" id="1093978"/>
    <lineage>
        <taxon>Eukaryota</taxon>
        <taxon>Metazoa</taxon>
        <taxon>Spiralia</taxon>
        <taxon>Lophotrochozoa</taxon>
        <taxon>Mollusca</taxon>
        <taxon>Gastropoda</taxon>
        <taxon>Heterobranchia</taxon>
        <taxon>Euthyneura</taxon>
        <taxon>Panpulmonata</taxon>
        <taxon>Sacoglossa</taxon>
        <taxon>Placobranchoidea</taxon>
        <taxon>Plakobranchidae</taxon>
        <taxon>Elysia</taxon>
    </lineage>
</organism>
<feature type="compositionally biased region" description="Polar residues" evidence="1">
    <location>
        <begin position="1"/>
        <end position="16"/>
    </location>
</feature>
<keyword evidence="3" id="KW-1185">Reference proteome</keyword>
<accession>A0AAV4GLV5</accession>
<feature type="region of interest" description="Disordered" evidence="1">
    <location>
        <begin position="1"/>
        <end position="126"/>
    </location>
</feature>
<evidence type="ECO:0000256" key="1">
    <source>
        <dbReference type="SAM" id="MobiDB-lite"/>
    </source>
</evidence>
<dbReference type="AlphaFoldDB" id="A0AAV4GLV5"/>
<gene>
    <name evidence="2" type="ORF">ElyMa_004195600</name>
</gene>
<feature type="compositionally biased region" description="Basic and acidic residues" evidence="1">
    <location>
        <begin position="22"/>
        <end position="70"/>
    </location>
</feature>
<evidence type="ECO:0000313" key="3">
    <source>
        <dbReference type="Proteomes" id="UP000762676"/>
    </source>
</evidence>
<proteinExistence type="predicted"/>
<dbReference type="Proteomes" id="UP000762676">
    <property type="component" value="Unassembled WGS sequence"/>
</dbReference>
<sequence>MCVNNLSSTCGTQGSNLRPRGLRAERLPLDEPRRHTSSDKAGLKKDCYIAFKKQDAREEQMADGGTDRVSEGPVDDSVEPKGTPSSNNNSEDKEMEQRETTIDSVDKPIVCLDEKKKKNQKTLTRE</sequence>
<comment type="caution">
    <text evidence="2">The sequence shown here is derived from an EMBL/GenBank/DDBJ whole genome shotgun (WGS) entry which is preliminary data.</text>
</comment>
<protein>
    <submittedName>
        <fullName evidence="2">Uncharacterized protein</fullName>
    </submittedName>
</protein>
<reference evidence="2 3" key="1">
    <citation type="journal article" date="2021" name="Elife">
        <title>Chloroplast acquisition without the gene transfer in kleptoplastic sea slugs, Plakobranchus ocellatus.</title>
        <authorList>
            <person name="Maeda T."/>
            <person name="Takahashi S."/>
            <person name="Yoshida T."/>
            <person name="Shimamura S."/>
            <person name="Takaki Y."/>
            <person name="Nagai Y."/>
            <person name="Toyoda A."/>
            <person name="Suzuki Y."/>
            <person name="Arimoto A."/>
            <person name="Ishii H."/>
            <person name="Satoh N."/>
            <person name="Nishiyama T."/>
            <person name="Hasebe M."/>
            <person name="Maruyama T."/>
            <person name="Minagawa J."/>
            <person name="Obokata J."/>
            <person name="Shigenobu S."/>
        </authorList>
    </citation>
    <scope>NUCLEOTIDE SEQUENCE [LARGE SCALE GENOMIC DNA]</scope>
</reference>
<name>A0AAV4GLV5_9GAST</name>
<evidence type="ECO:0000313" key="2">
    <source>
        <dbReference type="EMBL" id="GFR86276.1"/>
    </source>
</evidence>